<organism evidence="1 2">
    <name type="scientific">Hyella patelloides LEGE 07179</name>
    <dbReference type="NCBI Taxonomy" id="945734"/>
    <lineage>
        <taxon>Bacteria</taxon>
        <taxon>Bacillati</taxon>
        <taxon>Cyanobacteriota</taxon>
        <taxon>Cyanophyceae</taxon>
        <taxon>Pleurocapsales</taxon>
        <taxon>Hyellaceae</taxon>
        <taxon>Hyella</taxon>
    </lineage>
</organism>
<dbReference type="InterPro" id="IPR021926">
    <property type="entry name" value="PipX"/>
</dbReference>
<proteinExistence type="predicted"/>
<dbReference type="Gene3D" id="6.10.250.870">
    <property type="match status" value="1"/>
</dbReference>
<reference evidence="1 2" key="1">
    <citation type="submission" date="2019-01" db="EMBL/GenBank/DDBJ databases">
        <authorList>
            <person name="Brito A."/>
        </authorList>
    </citation>
    <scope>NUCLEOTIDE SEQUENCE [LARGE SCALE GENOMIC DNA]</scope>
    <source>
        <strain evidence="1">1</strain>
    </source>
</reference>
<keyword evidence="2" id="KW-1185">Reference proteome</keyword>
<dbReference type="AlphaFoldDB" id="A0A563VKD6"/>
<dbReference type="Pfam" id="PF12058">
    <property type="entry name" value="PipX"/>
    <property type="match status" value="1"/>
</dbReference>
<gene>
    <name evidence="1" type="ORF">H1P_1200016</name>
</gene>
<dbReference type="Proteomes" id="UP000320055">
    <property type="component" value="Unassembled WGS sequence"/>
</dbReference>
<dbReference type="RefSeq" id="WP_144869556.1">
    <property type="nucleotide sequence ID" value="NZ_LR213873.1"/>
</dbReference>
<dbReference type="NCBIfam" id="NF045912">
    <property type="entry name" value="TransCoactPipX"/>
    <property type="match status" value="1"/>
</dbReference>
<evidence type="ECO:0008006" key="3">
    <source>
        <dbReference type="Google" id="ProtNLM"/>
    </source>
</evidence>
<name>A0A563VKD6_9CYAN</name>
<dbReference type="EMBL" id="CAACVJ010000025">
    <property type="protein sequence ID" value="VEP11803.1"/>
    <property type="molecule type" value="Genomic_DNA"/>
</dbReference>
<protein>
    <recommendedName>
        <fullName evidence="3">DUF3539 family protein</fullName>
    </recommendedName>
</protein>
<dbReference type="Gene3D" id="2.30.30.660">
    <property type="entry name" value="Protein of unknown function (DUF3539)"/>
    <property type="match status" value="1"/>
</dbReference>
<evidence type="ECO:0000313" key="1">
    <source>
        <dbReference type="EMBL" id="VEP11803.1"/>
    </source>
</evidence>
<dbReference type="OrthoDB" id="531370at2"/>
<accession>A0A563VKD6</accession>
<sequence length="92" mass="11079">MDNQRSETYLNHPSFGLLYRICQVKENQNIFTTLYAQRLFFLVTVNADRFTFDPISRSDARLLVENRIRQLRSHSNVKDYQELQAVYQRTFQ</sequence>
<evidence type="ECO:0000313" key="2">
    <source>
        <dbReference type="Proteomes" id="UP000320055"/>
    </source>
</evidence>